<reference evidence="2 3" key="1">
    <citation type="submission" date="2019-04" db="EMBL/GenBank/DDBJ databases">
        <title>Reference strain of H23.</title>
        <authorList>
            <person name="Luo X."/>
        </authorList>
    </citation>
    <scope>NUCLEOTIDE SEQUENCE [LARGE SCALE GENOMIC DNA]</scope>
    <source>
        <strain evidence="2 3">H23</strain>
    </source>
</reference>
<dbReference type="OrthoDB" id="9794403at2"/>
<sequence>MVLYRRQRLPGHTYFFTLTLNDRSQRLLTEHIEGLRQAYVGIQKRHPFRTDAIVVLPDHLHCLWTLPEGDTAYSMRWRLIKTQFTAALSARGFNARRRRRNERAVWQPRFWEYAIRDETDLSRHIDYIHFNPVKHGLAERVSDWSHSFHRFCSVGTLPKDWGGSFESSRKKGE</sequence>
<gene>
    <name evidence="2" type="ORF">FCE95_12745</name>
</gene>
<dbReference type="InterPro" id="IPR002686">
    <property type="entry name" value="Transposase_17"/>
</dbReference>
<proteinExistence type="predicted"/>
<name>A0A4U5JMQ6_9GAMM</name>
<accession>A0A4U5JMQ6</accession>
<protein>
    <submittedName>
        <fullName evidence="2">Transposase</fullName>
    </submittedName>
</protein>
<dbReference type="Gene3D" id="3.30.70.1290">
    <property type="entry name" value="Transposase IS200-like"/>
    <property type="match status" value="1"/>
</dbReference>
<keyword evidence="3" id="KW-1185">Reference proteome</keyword>
<dbReference type="GO" id="GO:0043565">
    <property type="term" value="F:sequence-specific DNA binding"/>
    <property type="evidence" value="ECO:0007669"/>
    <property type="project" value="TreeGrafter"/>
</dbReference>
<dbReference type="PANTHER" id="PTHR36966:SF1">
    <property type="entry name" value="REP-ASSOCIATED TYROSINE TRANSPOSASE"/>
    <property type="match status" value="1"/>
</dbReference>
<organism evidence="2 3">
    <name type="scientific">Luteimonas gilva</name>
    <dbReference type="NCBI Taxonomy" id="2572684"/>
    <lineage>
        <taxon>Bacteria</taxon>
        <taxon>Pseudomonadati</taxon>
        <taxon>Pseudomonadota</taxon>
        <taxon>Gammaproteobacteria</taxon>
        <taxon>Lysobacterales</taxon>
        <taxon>Lysobacteraceae</taxon>
        <taxon>Luteimonas</taxon>
    </lineage>
</organism>
<evidence type="ECO:0000313" key="2">
    <source>
        <dbReference type="EMBL" id="TKR30952.1"/>
    </source>
</evidence>
<dbReference type="InterPro" id="IPR036515">
    <property type="entry name" value="Transposase_17_sf"/>
</dbReference>
<dbReference type="NCBIfam" id="NF047646">
    <property type="entry name" value="REP_Tyr_transpos"/>
    <property type="match status" value="1"/>
</dbReference>
<dbReference type="PANTHER" id="PTHR36966">
    <property type="entry name" value="REP-ASSOCIATED TYROSINE TRANSPOSASE"/>
    <property type="match status" value="1"/>
</dbReference>
<dbReference type="SUPFAM" id="SSF143422">
    <property type="entry name" value="Transposase IS200-like"/>
    <property type="match status" value="1"/>
</dbReference>
<dbReference type="GO" id="GO:0006313">
    <property type="term" value="P:DNA transposition"/>
    <property type="evidence" value="ECO:0007669"/>
    <property type="project" value="InterPro"/>
</dbReference>
<dbReference type="SMART" id="SM01321">
    <property type="entry name" value="Y1_Tnp"/>
    <property type="match status" value="1"/>
</dbReference>
<dbReference type="AlphaFoldDB" id="A0A4U5JMQ6"/>
<evidence type="ECO:0000259" key="1">
    <source>
        <dbReference type="SMART" id="SM01321"/>
    </source>
</evidence>
<dbReference type="GO" id="GO:0004803">
    <property type="term" value="F:transposase activity"/>
    <property type="evidence" value="ECO:0007669"/>
    <property type="project" value="InterPro"/>
</dbReference>
<comment type="caution">
    <text evidence="2">The sequence shown here is derived from an EMBL/GenBank/DDBJ whole genome shotgun (WGS) entry which is preliminary data.</text>
</comment>
<dbReference type="Pfam" id="PF01797">
    <property type="entry name" value="Y1_Tnp"/>
    <property type="match status" value="1"/>
</dbReference>
<evidence type="ECO:0000313" key="3">
    <source>
        <dbReference type="Proteomes" id="UP000308707"/>
    </source>
</evidence>
<dbReference type="EMBL" id="SZUA01000002">
    <property type="protein sequence ID" value="TKR30952.1"/>
    <property type="molecule type" value="Genomic_DNA"/>
</dbReference>
<dbReference type="Proteomes" id="UP000308707">
    <property type="component" value="Unassembled WGS sequence"/>
</dbReference>
<feature type="domain" description="Transposase IS200-like" evidence="1">
    <location>
        <begin position="9"/>
        <end position="131"/>
    </location>
</feature>
<dbReference type="InterPro" id="IPR052715">
    <property type="entry name" value="RAYT_transposase"/>
</dbReference>
<dbReference type="RefSeq" id="WP_137267383.1">
    <property type="nucleotide sequence ID" value="NZ_SZUA01000002.1"/>
</dbReference>